<feature type="domain" description="SH3" evidence="5">
    <location>
        <begin position="700"/>
        <end position="759"/>
    </location>
</feature>
<feature type="non-terminal residue" evidence="7">
    <location>
        <position position="1"/>
    </location>
</feature>
<evidence type="ECO:0000259" key="6">
    <source>
        <dbReference type="PROSITE" id="PS50195"/>
    </source>
</evidence>
<evidence type="ECO:0000259" key="5">
    <source>
        <dbReference type="PROSITE" id="PS50002"/>
    </source>
</evidence>
<feature type="compositionally biased region" description="Polar residues" evidence="4">
    <location>
        <begin position="817"/>
        <end position="830"/>
    </location>
</feature>
<dbReference type="GO" id="GO:0016176">
    <property type="term" value="F:superoxide-generating NADPH oxidase activator activity"/>
    <property type="evidence" value="ECO:0007669"/>
    <property type="project" value="TreeGrafter"/>
</dbReference>
<dbReference type="EMBL" id="JAIWYP010000014">
    <property type="protein sequence ID" value="KAH3708053.1"/>
    <property type="molecule type" value="Genomic_DNA"/>
</dbReference>
<evidence type="ECO:0000256" key="2">
    <source>
        <dbReference type="ARBA" id="ARBA00022737"/>
    </source>
</evidence>
<proteinExistence type="predicted"/>
<feature type="domain" description="SH3" evidence="5">
    <location>
        <begin position="629"/>
        <end position="688"/>
    </location>
</feature>
<feature type="compositionally biased region" description="Low complexity" evidence="4">
    <location>
        <begin position="777"/>
        <end position="791"/>
    </location>
</feature>
<dbReference type="GO" id="GO:0035091">
    <property type="term" value="F:phosphatidylinositol binding"/>
    <property type="evidence" value="ECO:0007669"/>
    <property type="project" value="InterPro"/>
</dbReference>
<feature type="domain" description="PX" evidence="6">
    <location>
        <begin position="486"/>
        <end position="610"/>
    </location>
</feature>
<feature type="region of interest" description="Disordered" evidence="4">
    <location>
        <begin position="889"/>
        <end position="921"/>
    </location>
</feature>
<evidence type="ECO:0008006" key="9">
    <source>
        <dbReference type="Google" id="ProtNLM"/>
    </source>
</evidence>
<dbReference type="InterPro" id="IPR036028">
    <property type="entry name" value="SH3-like_dom_sf"/>
</dbReference>
<dbReference type="PROSITE" id="PS50195">
    <property type="entry name" value="PX"/>
    <property type="match status" value="1"/>
</dbReference>
<keyword evidence="1 3" id="KW-0728">SH3 domain</keyword>
<dbReference type="InterPro" id="IPR001683">
    <property type="entry name" value="PX_dom"/>
</dbReference>
<dbReference type="InterPro" id="IPR001452">
    <property type="entry name" value="SH3_domain"/>
</dbReference>
<dbReference type="Proteomes" id="UP000828390">
    <property type="component" value="Unassembled WGS sequence"/>
</dbReference>
<dbReference type="SUPFAM" id="SSF50044">
    <property type="entry name" value="SH3-domain"/>
    <property type="match status" value="2"/>
</dbReference>
<reference evidence="7" key="1">
    <citation type="journal article" date="2019" name="bioRxiv">
        <title>The Genome of the Zebra Mussel, Dreissena polymorpha: A Resource for Invasive Species Research.</title>
        <authorList>
            <person name="McCartney M.A."/>
            <person name="Auch B."/>
            <person name="Kono T."/>
            <person name="Mallez S."/>
            <person name="Zhang Y."/>
            <person name="Obille A."/>
            <person name="Becker A."/>
            <person name="Abrahante J.E."/>
            <person name="Garbe J."/>
            <person name="Badalamenti J.P."/>
            <person name="Herman A."/>
            <person name="Mangelson H."/>
            <person name="Liachko I."/>
            <person name="Sullivan S."/>
            <person name="Sone E.D."/>
            <person name="Koren S."/>
            <person name="Silverstein K.A.T."/>
            <person name="Beckman K.B."/>
            <person name="Gohl D.M."/>
        </authorList>
    </citation>
    <scope>NUCLEOTIDE SEQUENCE</scope>
    <source>
        <strain evidence="7">Duluth1</strain>
        <tissue evidence="7">Whole animal</tissue>
    </source>
</reference>
<sequence>MMFHAVQIKAVTSFGDTASCRILNTTNINDSSNQLSCTAYMLRNKDNPVKCQLQLPTKHELYMSGRGTINTNCEENYMTARKGSSDQGSVLKGVSSTSFGDTASCRILNTTNINDSSNQLSCTAYMLRNKDNPVKCQLQLPTKHELYMSGRGTINTNCEENYMTARKGSSDQGSVLKGVSSTSFGDTASCRILNTTNINDSSNQLSCTAYMLRNKDNPVKCQLQLPTKHELYMSGRGTINTNCEENYMTARKGSSDQGSVLKGVSSTSFGDTASCRILNTTNINDSSNQLSCTAYMLRNKDNPVKCQLQLPTKHELYMSGRGTINTNCEENYMTARKGSSDQGSVLKGVSSTSFGDTASCRILNTTNINDSSNQLSCTAYMLRNKDNPVKCQLQLPTKHELYMSGRGTINTNCEENYMTARKGSSDQGSVLKGVSSTSFGDTASCRILNTTNINDSSNQLSCTAYMLRNKDNPVKCQLQLPTKHELYMSGRGTINTNCEENYMTARVYILYVTWSDDSTNVIYRRYSRFFDFQSRLMEMFPEEAGVLDPEKRIIPFLPGKKFFGRSHIREVALKRMGPIAEYCKAIVKLPRKISQCRDVFEFFELDPDDINPPKGRKQSVKAQKISNPKPVEVYLATSEYRRQEKGEVSLQVGMEVEVVEKTLTGWWFVNVDDEQGWVPSTCLARGDGVKEDTTERLPPGQEEQYLCTEEFKAQSADELSMERGAVVDVVEKNFEGWWIVRYGGQEGYVPATYLIKAESFKVHRKGGSLHRPGKGGSTPQTTQGPQSSTPQLTQGPQIVKSLHEISDLLKGDRPPSSIISSTLAPATTDQDPTEEYIYHDDTFDDDYAVPDEDKIYTIQELSQILKDDRRGSAQTEEVYESIRNLKSRSLQRCGSSRPPPRPANGYIPRYKVEGNTGFTDD</sequence>
<feature type="region of interest" description="Disordered" evidence="4">
    <location>
        <begin position="810"/>
        <end position="832"/>
    </location>
</feature>
<dbReference type="SMART" id="SM00326">
    <property type="entry name" value="SH3"/>
    <property type="match status" value="2"/>
</dbReference>
<protein>
    <recommendedName>
        <fullName evidence="9">SH3 and PX domain-containing protein 2A</fullName>
    </recommendedName>
</protein>
<dbReference type="SUPFAM" id="SSF64268">
    <property type="entry name" value="PX domain"/>
    <property type="match status" value="1"/>
</dbReference>
<dbReference type="Gene3D" id="3.30.1520.10">
    <property type="entry name" value="Phox-like domain"/>
    <property type="match status" value="1"/>
</dbReference>
<evidence type="ECO:0000256" key="1">
    <source>
        <dbReference type="ARBA" id="ARBA00022443"/>
    </source>
</evidence>
<dbReference type="PANTHER" id="PTHR15706">
    <property type="entry name" value="SH3 MULTIPLE DOMAIN"/>
    <property type="match status" value="1"/>
</dbReference>
<dbReference type="PANTHER" id="PTHR15706:SF2">
    <property type="entry name" value="SH3 AND PX DOMAIN-CONTAINING PROTEIN 2A"/>
    <property type="match status" value="1"/>
</dbReference>
<dbReference type="AlphaFoldDB" id="A0A9D3YVC5"/>
<dbReference type="Gene3D" id="2.30.30.40">
    <property type="entry name" value="SH3 Domains"/>
    <property type="match status" value="2"/>
</dbReference>
<dbReference type="GO" id="GO:0005737">
    <property type="term" value="C:cytoplasm"/>
    <property type="evidence" value="ECO:0007669"/>
    <property type="project" value="TreeGrafter"/>
</dbReference>
<dbReference type="InterPro" id="IPR051228">
    <property type="entry name" value="NADPH_Oxidase/PX-Domain"/>
</dbReference>
<reference evidence="7" key="2">
    <citation type="submission" date="2020-11" db="EMBL/GenBank/DDBJ databases">
        <authorList>
            <person name="McCartney M.A."/>
            <person name="Auch B."/>
            <person name="Kono T."/>
            <person name="Mallez S."/>
            <person name="Becker A."/>
            <person name="Gohl D.M."/>
            <person name="Silverstein K.A.T."/>
            <person name="Koren S."/>
            <person name="Bechman K.B."/>
            <person name="Herman A."/>
            <person name="Abrahante J.E."/>
            <person name="Garbe J."/>
        </authorList>
    </citation>
    <scope>NUCLEOTIDE SEQUENCE</scope>
    <source>
        <strain evidence="7">Duluth1</strain>
        <tissue evidence="7">Whole animal</tissue>
    </source>
</reference>
<dbReference type="Pfam" id="PF00018">
    <property type="entry name" value="SH3_1"/>
    <property type="match status" value="2"/>
</dbReference>
<accession>A0A9D3YVC5</accession>
<evidence type="ECO:0000313" key="7">
    <source>
        <dbReference type="EMBL" id="KAH3708053.1"/>
    </source>
</evidence>
<dbReference type="PROSITE" id="PS50002">
    <property type="entry name" value="SH3"/>
    <property type="match status" value="2"/>
</dbReference>
<dbReference type="GO" id="GO:0042554">
    <property type="term" value="P:superoxide anion generation"/>
    <property type="evidence" value="ECO:0007669"/>
    <property type="project" value="TreeGrafter"/>
</dbReference>
<organism evidence="7 8">
    <name type="scientific">Dreissena polymorpha</name>
    <name type="common">Zebra mussel</name>
    <name type="synonym">Mytilus polymorpha</name>
    <dbReference type="NCBI Taxonomy" id="45954"/>
    <lineage>
        <taxon>Eukaryota</taxon>
        <taxon>Metazoa</taxon>
        <taxon>Spiralia</taxon>
        <taxon>Lophotrochozoa</taxon>
        <taxon>Mollusca</taxon>
        <taxon>Bivalvia</taxon>
        <taxon>Autobranchia</taxon>
        <taxon>Heteroconchia</taxon>
        <taxon>Euheterodonta</taxon>
        <taxon>Imparidentia</taxon>
        <taxon>Neoheterodontei</taxon>
        <taxon>Myida</taxon>
        <taxon>Dreissenoidea</taxon>
        <taxon>Dreissenidae</taxon>
        <taxon>Dreissena</taxon>
    </lineage>
</organism>
<gene>
    <name evidence="7" type="ORF">DPMN_067492</name>
</gene>
<name>A0A9D3YVC5_DREPO</name>
<dbReference type="Pfam" id="PF00787">
    <property type="entry name" value="PX"/>
    <property type="match status" value="1"/>
</dbReference>
<evidence type="ECO:0000256" key="4">
    <source>
        <dbReference type="SAM" id="MobiDB-lite"/>
    </source>
</evidence>
<dbReference type="InterPro" id="IPR036871">
    <property type="entry name" value="PX_dom_sf"/>
</dbReference>
<comment type="caution">
    <text evidence="7">The sequence shown here is derived from an EMBL/GenBank/DDBJ whole genome shotgun (WGS) entry which is preliminary data.</text>
</comment>
<keyword evidence="8" id="KW-1185">Reference proteome</keyword>
<dbReference type="SMART" id="SM00312">
    <property type="entry name" value="PX"/>
    <property type="match status" value="1"/>
</dbReference>
<evidence type="ECO:0000256" key="3">
    <source>
        <dbReference type="PROSITE-ProRule" id="PRU00192"/>
    </source>
</evidence>
<evidence type="ECO:0000313" key="8">
    <source>
        <dbReference type="Proteomes" id="UP000828390"/>
    </source>
</evidence>
<keyword evidence="2" id="KW-0677">Repeat</keyword>
<feature type="region of interest" description="Disordered" evidence="4">
    <location>
        <begin position="765"/>
        <end position="794"/>
    </location>
</feature>